<feature type="binding site" evidence="7">
    <location>
        <position position="146"/>
    </location>
    <ligand>
        <name>substrate</name>
    </ligand>
</feature>
<comment type="pathway">
    <text evidence="1 7">tRNA modification; tRNA-queuosine biosynthesis.</text>
</comment>
<keyword evidence="7" id="KW-0479">Metal-binding</keyword>
<evidence type="ECO:0000256" key="5">
    <source>
        <dbReference type="ARBA" id="ARBA00022785"/>
    </source>
</evidence>
<dbReference type="InterPro" id="IPR036511">
    <property type="entry name" value="TGT-like_sf"/>
</dbReference>
<dbReference type="EC" id="2.4.2.29" evidence="7"/>
<dbReference type="HAMAP" id="MF_00168">
    <property type="entry name" value="Q_tRNA_Tgt"/>
    <property type="match status" value="1"/>
</dbReference>
<feature type="domain" description="tRNA-guanine(15) transglycosylase-like" evidence="8">
    <location>
        <begin position="14"/>
        <end position="367"/>
    </location>
</feature>
<feature type="active site" description="Nucleophile" evidence="7">
    <location>
        <position position="266"/>
    </location>
</feature>
<dbReference type="SUPFAM" id="SSF51713">
    <property type="entry name" value="tRNA-guanine transglycosylase"/>
    <property type="match status" value="1"/>
</dbReference>
<evidence type="ECO:0000313" key="9">
    <source>
        <dbReference type="EMBL" id="SLN40539.1"/>
    </source>
</evidence>
<keyword evidence="10" id="KW-1185">Reference proteome</keyword>
<keyword evidence="5 7" id="KW-0671">Queuosine biosynthesis</keyword>
<keyword evidence="3 7" id="KW-0808">Transferase</keyword>
<dbReference type="RefSeq" id="WP_085791632.1">
    <property type="nucleotide sequence ID" value="NZ_FWFK01000003.1"/>
</dbReference>
<keyword evidence="2 7" id="KW-0328">Glycosyltransferase</keyword>
<dbReference type="Pfam" id="PF01702">
    <property type="entry name" value="TGT"/>
    <property type="match status" value="1"/>
</dbReference>
<keyword evidence="4 7" id="KW-0819">tRNA processing</keyword>
<evidence type="ECO:0000313" key="10">
    <source>
        <dbReference type="Proteomes" id="UP000193570"/>
    </source>
</evidence>
<dbReference type="GO" id="GO:0005829">
    <property type="term" value="C:cytosol"/>
    <property type="evidence" value="ECO:0007669"/>
    <property type="project" value="TreeGrafter"/>
</dbReference>
<evidence type="ECO:0000259" key="8">
    <source>
        <dbReference type="Pfam" id="PF01702"/>
    </source>
</evidence>
<dbReference type="GO" id="GO:0046872">
    <property type="term" value="F:metal ion binding"/>
    <property type="evidence" value="ECO:0007669"/>
    <property type="project" value="UniProtKB-KW"/>
</dbReference>
<feature type="binding site" evidence="7">
    <location>
        <position position="189"/>
    </location>
    <ligand>
        <name>substrate</name>
    </ligand>
</feature>
<keyword evidence="7" id="KW-0862">Zinc</keyword>
<feature type="binding site" evidence="7">
    <location>
        <position position="306"/>
    </location>
    <ligand>
        <name>Zn(2+)</name>
        <dbReference type="ChEBI" id="CHEBI:29105"/>
    </ligand>
</feature>
<dbReference type="InterPro" id="IPR002616">
    <property type="entry name" value="tRNA_ribo_trans-like"/>
</dbReference>
<evidence type="ECO:0000256" key="4">
    <source>
        <dbReference type="ARBA" id="ARBA00022694"/>
    </source>
</evidence>
<comment type="cofactor">
    <cofactor evidence="7">
        <name>Zn(2+)</name>
        <dbReference type="ChEBI" id="CHEBI:29105"/>
    </cofactor>
    <text evidence="7">Binds 1 zinc ion per subunit.</text>
</comment>
<dbReference type="FunFam" id="3.20.20.105:FF:000001">
    <property type="entry name" value="Queuine tRNA-ribosyltransferase"/>
    <property type="match status" value="1"/>
</dbReference>
<dbReference type="NCBIfam" id="TIGR00430">
    <property type="entry name" value="Q_tRNA_tgt"/>
    <property type="match status" value="1"/>
</dbReference>
<dbReference type="NCBIfam" id="TIGR00449">
    <property type="entry name" value="tgt_general"/>
    <property type="match status" value="1"/>
</dbReference>
<comment type="catalytic activity">
    <reaction evidence="6 7">
        <text>7-aminomethyl-7-carbaguanine + guanosine(34) in tRNA = 7-aminomethyl-7-carbaguanosine(34) in tRNA + guanine</text>
        <dbReference type="Rhea" id="RHEA:24104"/>
        <dbReference type="Rhea" id="RHEA-COMP:10341"/>
        <dbReference type="Rhea" id="RHEA-COMP:10342"/>
        <dbReference type="ChEBI" id="CHEBI:16235"/>
        <dbReference type="ChEBI" id="CHEBI:58703"/>
        <dbReference type="ChEBI" id="CHEBI:74269"/>
        <dbReference type="ChEBI" id="CHEBI:82833"/>
        <dbReference type="EC" id="2.4.2.29"/>
    </reaction>
</comment>
<proteinExistence type="inferred from homology"/>
<dbReference type="GO" id="GO:0008479">
    <property type="term" value="F:tRNA-guanosine(34) queuine transglycosylase activity"/>
    <property type="evidence" value="ECO:0007669"/>
    <property type="project" value="UniProtKB-UniRule"/>
</dbReference>
<evidence type="ECO:0000256" key="2">
    <source>
        <dbReference type="ARBA" id="ARBA00022676"/>
    </source>
</evidence>
<evidence type="ECO:0000256" key="6">
    <source>
        <dbReference type="ARBA" id="ARBA00050112"/>
    </source>
</evidence>
<dbReference type="AlphaFoldDB" id="A0A1X6Z497"/>
<feature type="binding site" evidence="7">
    <location>
        <position position="335"/>
    </location>
    <ligand>
        <name>Zn(2+)</name>
        <dbReference type="ChEBI" id="CHEBI:29105"/>
    </ligand>
</feature>
<feature type="binding site" evidence="7">
    <location>
        <position position="216"/>
    </location>
    <ligand>
        <name>substrate</name>
    </ligand>
</feature>
<evidence type="ECO:0000256" key="7">
    <source>
        <dbReference type="HAMAP-Rule" id="MF_00168"/>
    </source>
</evidence>
<dbReference type="PANTHER" id="PTHR46499">
    <property type="entry name" value="QUEUINE TRNA-RIBOSYLTRANSFERASE"/>
    <property type="match status" value="1"/>
</dbReference>
<feature type="binding site" evidence="7">
    <location>
        <position position="304"/>
    </location>
    <ligand>
        <name>Zn(2+)</name>
        <dbReference type="ChEBI" id="CHEBI:29105"/>
    </ligand>
</feature>
<comment type="similarity">
    <text evidence="7">Belongs to the queuine tRNA-ribosyltransferase family.</text>
</comment>
<dbReference type="UniPathway" id="UPA00392"/>
<evidence type="ECO:0000256" key="1">
    <source>
        <dbReference type="ARBA" id="ARBA00004691"/>
    </source>
</evidence>
<comment type="subunit">
    <text evidence="7">Homodimer. Within each dimer, one monomer is responsible for RNA recognition and catalysis, while the other monomer binds to the replacement base PreQ1.</text>
</comment>
<dbReference type="EMBL" id="FWFK01000003">
    <property type="protein sequence ID" value="SLN40539.1"/>
    <property type="molecule type" value="Genomic_DNA"/>
</dbReference>
<feature type="region of interest" description="RNA binding" evidence="7">
    <location>
        <begin position="247"/>
        <end position="253"/>
    </location>
</feature>
<dbReference type="Gene3D" id="3.20.20.105">
    <property type="entry name" value="Queuine tRNA-ribosyltransferase-like"/>
    <property type="match status" value="1"/>
</dbReference>
<accession>A0A1X6Z497</accession>
<gene>
    <name evidence="7 9" type="primary">tgt</name>
    <name evidence="9" type="ORF">ROJ8625_01913</name>
</gene>
<dbReference type="Proteomes" id="UP000193570">
    <property type="component" value="Unassembled WGS sequence"/>
</dbReference>
<sequence>MSRFSFILQATDGAARTGRIDTPRGAIRTPAFMPVGTAATVKAMLPESVASTGADILLGNTYHLMLRPGAERVHALGGLHRFMNWDKPILTDSGGFQVMSLADLRKLDESGVTFRSHIDGSKHALSPERSMEIQRLLGSDIVMAFDECPALPADRDRLASSMHLSMRWARRSREAFGDRPGHALFGIQQGGLEHDLREESAAALREIGFEGYAIGGLAVGEGQEAMFGCLDHAPAMLPEDKPRYLMGVGKPDDIVGAVARGVDMMDCVLPSRSGRTGQAWTRRGQVNLRNARHADDPRPLDEACGCPACRGYSRAYLHHVTRSQEMIAGMLLTWHNLHYYQELMQGMRDAIAEGRFSEFEAAFHAARAEGDIERL</sequence>
<name>A0A1X6Z497_9RHOB</name>
<protein>
    <recommendedName>
        <fullName evidence="7">Queuine tRNA-ribosyltransferase</fullName>
        <ecNumber evidence="7">2.4.2.29</ecNumber>
    </recommendedName>
    <alternativeName>
        <fullName evidence="7">Guanine insertion enzyme</fullName>
    </alternativeName>
    <alternativeName>
        <fullName evidence="7">tRNA-guanine transglycosylase</fullName>
    </alternativeName>
</protein>
<dbReference type="PANTHER" id="PTHR46499:SF1">
    <property type="entry name" value="QUEUINE TRNA-RIBOSYLTRANSFERASE"/>
    <property type="match status" value="1"/>
</dbReference>
<feature type="binding site" evidence="7">
    <location>
        <position position="309"/>
    </location>
    <ligand>
        <name>Zn(2+)</name>
        <dbReference type="ChEBI" id="CHEBI:29105"/>
    </ligand>
</feature>
<evidence type="ECO:0000256" key="3">
    <source>
        <dbReference type="ARBA" id="ARBA00022679"/>
    </source>
</evidence>
<reference evidence="9 10" key="1">
    <citation type="submission" date="2017-03" db="EMBL/GenBank/DDBJ databases">
        <authorList>
            <person name="Afonso C.L."/>
            <person name="Miller P.J."/>
            <person name="Scott M.A."/>
            <person name="Spackman E."/>
            <person name="Goraichik I."/>
            <person name="Dimitrov K.M."/>
            <person name="Suarez D.L."/>
            <person name="Swayne D.E."/>
        </authorList>
    </citation>
    <scope>NUCLEOTIDE SEQUENCE [LARGE SCALE GENOMIC DNA]</scope>
    <source>
        <strain evidence="9 10">CECT 8625</strain>
    </source>
</reference>
<comment type="caution">
    <text evidence="7">Lacks conserved residue(s) required for the propagation of feature annotation.</text>
</comment>
<feature type="binding site" evidence="7">
    <location>
        <begin position="92"/>
        <end position="96"/>
    </location>
    <ligand>
        <name>substrate</name>
    </ligand>
</feature>
<dbReference type="InterPro" id="IPR004803">
    <property type="entry name" value="TGT"/>
</dbReference>
<dbReference type="OrthoDB" id="9805417at2"/>
<dbReference type="InterPro" id="IPR050076">
    <property type="entry name" value="ArchSynthase1/Queuine_TRR"/>
</dbReference>
<organism evidence="9 10">
    <name type="scientific">Roseivivax jejudonensis</name>
    <dbReference type="NCBI Taxonomy" id="1529041"/>
    <lineage>
        <taxon>Bacteria</taxon>
        <taxon>Pseudomonadati</taxon>
        <taxon>Pseudomonadota</taxon>
        <taxon>Alphaproteobacteria</taxon>
        <taxon>Rhodobacterales</taxon>
        <taxon>Roseobacteraceae</taxon>
        <taxon>Roseivivax</taxon>
    </lineage>
</organism>
<feature type="active site" description="Proton acceptor" evidence="7">
    <location>
        <position position="92"/>
    </location>
</feature>
<dbReference type="GO" id="GO:0008616">
    <property type="term" value="P:tRNA queuosine(34) biosynthetic process"/>
    <property type="evidence" value="ECO:0007669"/>
    <property type="project" value="UniProtKB-UniRule"/>
</dbReference>
<comment type="function">
    <text evidence="7">Catalyzes the base-exchange of a guanine (G) residue with the queuine precursor 7-aminomethyl-7-deazaguanine (PreQ1) at position 34 (anticodon wobble position) in tRNAs with GU(N) anticodons (tRNA-Asp, -Asn, -His and -Tyr). Catalysis occurs through a double-displacement mechanism. The nucleophile active site attacks the C1' of nucleotide 34 to detach the guanine base from the RNA, forming a covalent enzyme-RNA intermediate. The proton acceptor active site deprotonates the incoming PreQ1, allowing a nucleophilic attack on the C1' of the ribose to form the product. After dissociation, two additional enzymatic reactions on the tRNA convert PreQ1 to queuine (Q), resulting in the hypermodified nucleoside queuosine (7-(((4,5-cis-dihydroxy-2-cyclopenten-1-yl)amino)methyl)-7-deazaguanosine).</text>
</comment>